<dbReference type="PANTHER" id="PTHR33065:SF64">
    <property type="entry name" value="OS05G0109100 PROTEIN"/>
    <property type="match status" value="1"/>
</dbReference>
<feature type="compositionally biased region" description="Basic and acidic residues" evidence="1">
    <location>
        <begin position="83"/>
        <end position="98"/>
    </location>
</feature>
<evidence type="ECO:0000259" key="2">
    <source>
        <dbReference type="Pfam" id="PF20241"/>
    </source>
</evidence>
<reference evidence="3" key="2">
    <citation type="submission" date="2021-12" db="EMBL/GenBank/DDBJ databases">
        <title>Resequencing data analysis of finger millet.</title>
        <authorList>
            <person name="Hatakeyama M."/>
            <person name="Aluri S."/>
            <person name="Balachadran M.T."/>
            <person name="Sivarajan S.R."/>
            <person name="Poveda L."/>
            <person name="Shimizu-Inatsugi R."/>
            <person name="Schlapbach R."/>
            <person name="Sreeman S.M."/>
            <person name="Shimizu K.K."/>
        </authorList>
    </citation>
    <scope>NUCLEOTIDE SEQUENCE</scope>
</reference>
<keyword evidence="4" id="KW-1185">Reference proteome</keyword>
<dbReference type="Proteomes" id="UP001054889">
    <property type="component" value="Unassembled WGS sequence"/>
</dbReference>
<sequence length="413" mass="45490">MSPSVLRLPEHHADGHPPPHSPRPDLPASLLSPDGSSRHPYSIRLPPPRLDLGHIYNNMPPLFVLNSMAPRSEKHRQPSAAARESRVSDRNKPESPLEPMRYTDRVYIKDEPRWPLLAVDFLSVKIVSLDVDFPIHVYGTVIARDSLDCKCVFLFKRAEDHCQLISSQDESLILAGPKRGFVLVVDAYVETDLKIKKDHQRHEVKELSKGVFSICGVAGRSLLDKCKIESKLLATGLSTVEVTYAVAKDAVEATLAIEVLQGEFCGKITACTSSIPSSSILLHDSSKVAGNCVMICGGKRVIKLLRRVVAVCLKEKLQVTVVAKIGSDVLCEGTIAFTPGLNGGGKGEISVGATKMVVGDDEEWEYAGFRPFIFDEAAAVAEHMAAKEKMKRKQEMESREKERTQDQSTKICK</sequence>
<dbReference type="InterPro" id="IPR046533">
    <property type="entry name" value="DUF6598"/>
</dbReference>
<accession>A0AAV5C838</accession>
<organism evidence="3 4">
    <name type="scientific">Eleusine coracana subsp. coracana</name>
    <dbReference type="NCBI Taxonomy" id="191504"/>
    <lineage>
        <taxon>Eukaryota</taxon>
        <taxon>Viridiplantae</taxon>
        <taxon>Streptophyta</taxon>
        <taxon>Embryophyta</taxon>
        <taxon>Tracheophyta</taxon>
        <taxon>Spermatophyta</taxon>
        <taxon>Magnoliopsida</taxon>
        <taxon>Liliopsida</taxon>
        <taxon>Poales</taxon>
        <taxon>Poaceae</taxon>
        <taxon>PACMAD clade</taxon>
        <taxon>Chloridoideae</taxon>
        <taxon>Cynodonteae</taxon>
        <taxon>Eleusininae</taxon>
        <taxon>Eleusine</taxon>
    </lineage>
</organism>
<comment type="caution">
    <text evidence="3">The sequence shown here is derived from an EMBL/GenBank/DDBJ whole genome shotgun (WGS) entry which is preliminary data.</text>
</comment>
<name>A0AAV5C838_ELECO</name>
<gene>
    <name evidence="3" type="primary">ga10958</name>
    <name evidence="3" type="ORF">PR202_ga10958</name>
</gene>
<evidence type="ECO:0000313" key="4">
    <source>
        <dbReference type="Proteomes" id="UP001054889"/>
    </source>
</evidence>
<feature type="region of interest" description="Disordered" evidence="1">
    <location>
        <begin position="1"/>
        <end position="44"/>
    </location>
</feature>
<feature type="domain" description="DUF6598" evidence="2">
    <location>
        <begin position="119"/>
        <end position="358"/>
    </location>
</feature>
<dbReference type="Pfam" id="PF20241">
    <property type="entry name" value="DUF6598"/>
    <property type="match status" value="1"/>
</dbReference>
<proteinExistence type="predicted"/>
<feature type="compositionally biased region" description="Basic and acidic residues" evidence="1">
    <location>
        <begin position="388"/>
        <end position="405"/>
    </location>
</feature>
<dbReference type="PANTHER" id="PTHR33065">
    <property type="entry name" value="OS07G0486400 PROTEIN"/>
    <property type="match status" value="1"/>
</dbReference>
<dbReference type="AlphaFoldDB" id="A0AAV5C838"/>
<evidence type="ECO:0000313" key="3">
    <source>
        <dbReference type="EMBL" id="GJM94320.1"/>
    </source>
</evidence>
<feature type="compositionally biased region" description="Basic and acidic residues" evidence="1">
    <location>
        <begin position="8"/>
        <end position="17"/>
    </location>
</feature>
<dbReference type="EMBL" id="BQKI01000005">
    <property type="protein sequence ID" value="GJM94320.1"/>
    <property type="molecule type" value="Genomic_DNA"/>
</dbReference>
<reference evidence="3" key="1">
    <citation type="journal article" date="2018" name="DNA Res.">
        <title>Multiple hybrid de novo genome assembly of finger millet, an orphan allotetraploid crop.</title>
        <authorList>
            <person name="Hatakeyama M."/>
            <person name="Aluri S."/>
            <person name="Balachadran M.T."/>
            <person name="Sivarajan S.R."/>
            <person name="Patrignani A."/>
            <person name="Gruter S."/>
            <person name="Poveda L."/>
            <person name="Shimizu-Inatsugi R."/>
            <person name="Baeten J."/>
            <person name="Francoijs K.J."/>
            <person name="Nataraja K.N."/>
            <person name="Reddy Y.A.N."/>
            <person name="Phadnis S."/>
            <person name="Ravikumar R.L."/>
            <person name="Schlapbach R."/>
            <person name="Sreeman S.M."/>
            <person name="Shimizu K.K."/>
        </authorList>
    </citation>
    <scope>NUCLEOTIDE SEQUENCE</scope>
</reference>
<feature type="region of interest" description="Disordered" evidence="1">
    <location>
        <begin position="71"/>
        <end position="98"/>
    </location>
</feature>
<protein>
    <recommendedName>
        <fullName evidence="2">DUF6598 domain-containing protein</fullName>
    </recommendedName>
</protein>
<feature type="region of interest" description="Disordered" evidence="1">
    <location>
        <begin position="388"/>
        <end position="413"/>
    </location>
</feature>
<evidence type="ECO:0000256" key="1">
    <source>
        <dbReference type="SAM" id="MobiDB-lite"/>
    </source>
</evidence>